<organism evidence="6 7">
    <name type="scientific">Polyplax serrata</name>
    <name type="common">Common mouse louse</name>
    <dbReference type="NCBI Taxonomy" id="468196"/>
    <lineage>
        <taxon>Eukaryota</taxon>
        <taxon>Metazoa</taxon>
        <taxon>Ecdysozoa</taxon>
        <taxon>Arthropoda</taxon>
        <taxon>Hexapoda</taxon>
        <taxon>Insecta</taxon>
        <taxon>Pterygota</taxon>
        <taxon>Neoptera</taxon>
        <taxon>Paraneoptera</taxon>
        <taxon>Psocodea</taxon>
        <taxon>Troctomorpha</taxon>
        <taxon>Phthiraptera</taxon>
        <taxon>Anoplura</taxon>
        <taxon>Polyplacidae</taxon>
        <taxon>Polyplax</taxon>
    </lineage>
</organism>
<sequence>MLSENPQLLLCYNKGCGNKFDPSQNKEDSCTFHPGNPVFHDAYKSWSCCNKRSIDFTEFLNIKGCTIACHSNVKPPQPEKPEVDKSKANEVVVCKAPLPKVSTLERPPFNTPLVKMVPKVSPKLKSQIETIVKQQQETTKNDEVTVGTNCKNRGCKATYTDSDSCTTPCIHHPGVPVFHEGLKFWSCCKKRTTDFAVFLEQVGCETGTHIWVQEKDPNAETSCRYDWHQTGTNIIMAIYAKKYDPEKSFIELNPIRVKISLYFPEDNSSFNKDLELYGVVDIEKSHVEMLPTKVEIELKKAEPGNWPKLETPKPAA</sequence>
<keyword evidence="2" id="KW-0677">Repeat</keyword>
<feature type="domain" description="CS" evidence="4">
    <location>
        <begin position="220"/>
        <end position="310"/>
    </location>
</feature>
<dbReference type="InterPro" id="IPR007052">
    <property type="entry name" value="CS_dom"/>
</dbReference>
<keyword evidence="1" id="KW-0479">Metal-binding</keyword>
<dbReference type="Proteomes" id="UP001359485">
    <property type="component" value="Unassembled WGS sequence"/>
</dbReference>
<dbReference type="InterPro" id="IPR008978">
    <property type="entry name" value="HSP20-like_chaperone"/>
</dbReference>
<reference evidence="6 7" key="1">
    <citation type="submission" date="2023-09" db="EMBL/GenBank/DDBJ databases">
        <title>Genomes of two closely related lineages of the louse Polyplax serrata with different host specificities.</title>
        <authorList>
            <person name="Martinu J."/>
            <person name="Tarabai H."/>
            <person name="Stefka J."/>
            <person name="Hypsa V."/>
        </authorList>
    </citation>
    <scope>NUCLEOTIDE SEQUENCE [LARGE SCALE GENOMIC DNA]</scope>
    <source>
        <strain evidence="6">98ZLc_SE</strain>
    </source>
</reference>
<dbReference type="SUPFAM" id="SSF49764">
    <property type="entry name" value="HSP20-like chaperones"/>
    <property type="match status" value="1"/>
</dbReference>
<evidence type="ECO:0008006" key="8">
    <source>
        <dbReference type="Google" id="ProtNLM"/>
    </source>
</evidence>
<evidence type="ECO:0000256" key="2">
    <source>
        <dbReference type="ARBA" id="ARBA00022737"/>
    </source>
</evidence>
<evidence type="ECO:0000313" key="6">
    <source>
        <dbReference type="EMBL" id="KAK6633791.1"/>
    </source>
</evidence>
<keyword evidence="3" id="KW-0862">Zinc</keyword>
<evidence type="ECO:0000259" key="5">
    <source>
        <dbReference type="PROSITE" id="PS51401"/>
    </source>
</evidence>
<dbReference type="Pfam" id="PF04968">
    <property type="entry name" value="CHORD"/>
    <property type="match status" value="2"/>
</dbReference>
<dbReference type="PANTHER" id="PTHR46983:SF3">
    <property type="entry name" value="CHPADIPLOID STATE MAINTENANCE PROTEIN CHPA"/>
    <property type="match status" value="1"/>
</dbReference>
<dbReference type="EMBL" id="JAWJWF010000004">
    <property type="protein sequence ID" value="KAK6633791.1"/>
    <property type="molecule type" value="Genomic_DNA"/>
</dbReference>
<accession>A0ABR1B2Q6</accession>
<protein>
    <recommendedName>
        <fullName evidence="8">Cysteine and histidine-rich domain-containing protein</fullName>
    </recommendedName>
</protein>
<dbReference type="PANTHER" id="PTHR46983">
    <property type="entry name" value="CYSTEINE AND HISTIDINE-RICH DOMAIN-CONTAINING PROTEIN 1"/>
    <property type="match status" value="1"/>
</dbReference>
<dbReference type="CDD" id="cd06488">
    <property type="entry name" value="p23_melusin_like"/>
    <property type="match status" value="1"/>
</dbReference>
<proteinExistence type="predicted"/>
<comment type="caution">
    <text evidence="6">The sequence shown here is derived from an EMBL/GenBank/DDBJ whole genome shotgun (WGS) entry which is preliminary data.</text>
</comment>
<dbReference type="InterPro" id="IPR039790">
    <property type="entry name" value="CHRD1"/>
</dbReference>
<feature type="domain" description="CHORD" evidence="5">
    <location>
        <begin position="11"/>
        <end position="70"/>
    </location>
</feature>
<evidence type="ECO:0000313" key="7">
    <source>
        <dbReference type="Proteomes" id="UP001359485"/>
    </source>
</evidence>
<dbReference type="InterPro" id="IPR007051">
    <property type="entry name" value="CHORD_dom"/>
</dbReference>
<evidence type="ECO:0000259" key="4">
    <source>
        <dbReference type="PROSITE" id="PS51203"/>
    </source>
</evidence>
<dbReference type="Gene3D" id="2.60.40.790">
    <property type="match status" value="1"/>
</dbReference>
<dbReference type="Gene3D" id="4.10.1130.20">
    <property type="match status" value="2"/>
</dbReference>
<evidence type="ECO:0000256" key="3">
    <source>
        <dbReference type="ARBA" id="ARBA00022833"/>
    </source>
</evidence>
<evidence type="ECO:0000256" key="1">
    <source>
        <dbReference type="ARBA" id="ARBA00022723"/>
    </source>
</evidence>
<name>A0ABR1B2Q6_POLSC</name>
<feature type="domain" description="CHORD" evidence="5">
    <location>
        <begin position="150"/>
        <end position="209"/>
    </location>
</feature>
<keyword evidence="7" id="KW-1185">Reference proteome</keyword>
<dbReference type="PROSITE" id="PS51203">
    <property type="entry name" value="CS"/>
    <property type="match status" value="1"/>
</dbReference>
<gene>
    <name evidence="6" type="ORF">RUM44_004398</name>
</gene>
<dbReference type="PROSITE" id="PS51401">
    <property type="entry name" value="CHORD"/>
    <property type="match status" value="2"/>
</dbReference>
<dbReference type="Pfam" id="PF04969">
    <property type="entry name" value="CS"/>
    <property type="match status" value="1"/>
</dbReference>